<evidence type="ECO:0000256" key="4">
    <source>
        <dbReference type="ARBA" id="ARBA00022741"/>
    </source>
</evidence>
<name>A0A9N9DKR1_9GLOM</name>
<feature type="non-terminal residue" evidence="13">
    <location>
        <position position="1"/>
    </location>
</feature>
<dbReference type="GO" id="GO:0005737">
    <property type="term" value="C:cytoplasm"/>
    <property type="evidence" value="ECO:0007669"/>
    <property type="project" value="TreeGrafter"/>
</dbReference>
<dbReference type="Proteomes" id="UP000789342">
    <property type="component" value="Unassembled WGS sequence"/>
</dbReference>
<dbReference type="SMART" id="SM00220">
    <property type="entry name" value="S_TKc"/>
    <property type="match status" value="1"/>
</dbReference>
<dbReference type="SUPFAM" id="SSF56112">
    <property type="entry name" value="Protein kinase-like (PK-like)"/>
    <property type="match status" value="1"/>
</dbReference>
<evidence type="ECO:0000256" key="1">
    <source>
        <dbReference type="ARBA" id="ARBA00012513"/>
    </source>
</evidence>
<dbReference type="Pfam" id="PF00069">
    <property type="entry name" value="Pkinase"/>
    <property type="match status" value="1"/>
</dbReference>
<dbReference type="EMBL" id="CAJVPV010009707">
    <property type="protein sequence ID" value="CAG8644428.1"/>
    <property type="molecule type" value="Genomic_DNA"/>
</dbReference>
<dbReference type="PANTHER" id="PTHR24346:SF110">
    <property type="entry name" value="NON-SPECIFIC SERINE_THREONINE PROTEIN KINASE"/>
    <property type="match status" value="1"/>
</dbReference>
<keyword evidence="5" id="KW-0418">Kinase</keyword>
<dbReference type="PROSITE" id="PS50032">
    <property type="entry name" value="KA1"/>
    <property type="match status" value="1"/>
</dbReference>
<comment type="caution">
    <text evidence="13">The sequence shown here is derived from an EMBL/GenBank/DDBJ whole genome shotgun (WGS) entry which is preliminary data.</text>
</comment>
<dbReference type="Gene3D" id="1.10.510.10">
    <property type="entry name" value="Transferase(Phosphotransferase) domain 1"/>
    <property type="match status" value="1"/>
</dbReference>
<reference evidence="13" key="1">
    <citation type="submission" date="2021-06" db="EMBL/GenBank/DDBJ databases">
        <authorList>
            <person name="Kallberg Y."/>
            <person name="Tangrot J."/>
            <person name="Rosling A."/>
        </authorList>
    </citation>
    <scope>NUCLEOTIDE SEQUENCE</scope>
    <source>
        <strain evidence="13">CL551</strain>
    </source>
</reference>
<dbReference type="PROSITE" id="PS00107">
    <property type="entry name" value="PROTEIN_KINASE_ATP"/>
    <property type="match status" value="1"/>
</dbReference>
<feature type="domain" description="KA1" evidence="12">
    <location>
        <begin position="1000"/>
        <end position="1050"/>
    </location>
</feature>
<evidence type="ECO:0000313" key="13">
    <source>
        <dbReference type="EMBL" id="CAG8644428.1"/>
    </source>
</evidence>
<evidence type="ECO:0000259" key="12">
    <source>
        <dbReference type="PROSITE" id="PS50032"/>
    </source>
</evidence>
<evidence type="ECO:0000256" key="7">
    <source>
        <dbReference type="ARBA" id="ARBA00047899"/>
    </source>
</evidence>
<evidence type="ECO:0000256" key="10">
    <source>
        <dbReference type="SAM" id="MobiDB-lite"/>
    </source>
</evidence>
<feature type="compositionally biased region" description="Basic and acidic residues" evidence="10">
    <location>
        <begin position="874"/>
        <end position="883"/>
    </location>
</feature>
<feature type="region of interest" description="Disordered" evidence="10">
    <location>
        <begin position="1"/>
        <end position="29"/>
    </location>
</feature>
<feature type="binding site" evidence="9">
    <location>
        <position position="71"/>
    </location>
    <ligand>
        <name>ATP</name>
        <dbReference type="ChEBI" id="CHEBI:30616"/>
    </ligand>
</feature>
<keyword evidence="14" id="KW-1185">Reference proteome</keyword>
<evidence type="ECO:0000256" key="5">
    <source>
        <dbReference type="ARBA" id="ARBA00022777"/>
    </source>
</evidence>
<dbReference type="PROSITE" id="PS00108">
    <property type="entry name" value="PROTEIN_KINASE_ST"/>
    <property type="match status" value="1"/>
</dbReference>
<feature type="compositionally biased region" description="Polar residues" evidence="10">
    <location>
        <begin position="920"/>
        <end position="966"/>
    </location>
</feature>
<keyword evidence="3" id="KW-0808">Transferase</keyword>
<comment type="catalytic activity">
    <reaction evidence="8">
        <text>L-seryl-[protein] + ATP = O-phospho-L-seryl-[protein] + ADP + H(+)</text>
        <dbReference type="Rhea" id="RHEA:17989"/>
        <dbReference type="Rhea" id="RHEA-COMP:9863"/>
        <dbReference type="Rhea" id="RHEA-COMP:11604"/>
        <dbReference type="ChEBI" id="CHEBI:15378"/>
        <dbReference type="ChEBI" id="CHEBI:29999"/>
        <dbReference type="ChEBI" id="CHEBI:30616"/>
        <dbReference type="ChEBI" id="CHEBI:83421"/>
        <dbReference type="ChEBI" id="CHEBI:456216"/>
        <dbReference type="EC" id="2.7.11.1"/>
    </reaction>
</comment>
<feature type="compositionally biased region" description="Polar residues" evidence="10">
    <location>
        <begin position="422"/>
        <end position="433"/>
    </location>
</feature>
<dbReference type="AlphaFoldDB" id="A0A9N9DKR1"/>
<dbReference type="PANTHER" id="PTHR24346">
    <property type="entry name" value="MAP/MICROTUBULE AFFINITY-REGULATING KINASE"/>
    <property type="match status" value="1"/>
</dbReference>
<dbReference type="GO" id="GO:0005524">
    <property type="term" value="F:ATP binding"/>
    <property type="evidence" value="ECO:0007669"/>
    <property type="project" value="UniProtKB-UniRule"/>
</dbReference>
<evidence type="ECO:0000259" key="11">
    <source>
        <dbReference type="PROSITE" id="PS50011"/>
    </source>
</evidence>
<proteinExistence type="predicted"/>
<feature type="region of interest" description="Disordered" evidence="10">
    <location>
        <begin position="481"/>
        <end position="606"/>
    </location>
</feature>
<dbReference type="PROSITE" id="PS50011">
    <property type="entry name" value="PROTEIN_KINASE_DOM"/>
    <property type="match status" value="1"/>
</dbReference>
<feature type="domain" description="Protein kinase" evidence="11">
    <location>
        <begin position="38"/>
        <end position="300"/>
    </location>
</feature>
<dbReference type="InterPro" id="IPR008271">
    <property type="entry name" value="Ser/Thr_kinase_AS"/>
</dbReference>
<organism evidence="13 14">
    <name type="scientific">Acaulospora morrowiae</name>
    <dbReference type="NCBI Taxonomy" id="94023"/>
    <lineage>
        <taxon>Eukaryota</taxon>
        <taxon>Fungi</taxon>
        <taxon>Fungi incertae sedis</taxon>
        <taxon>Mucoromycota</taxon>
        <taxon>Glomeromycotina</taxon>
        <taxon>Glomeromycetes</taxon>
        <taxon>Diversisporales</taxon>
        <taxon>Acaulosporaceae</taxon>
        <taxon>Acaulospora</taxon>
    </lineage>
</organism>
<gene>
    <name evidence="13" type="ORF">AMORRO_LOCUS9667</name>
</gene>
<dbReference type="OrthoDB" id="193931at2759"/>
<dbReference type="SUPFAM" id="SSF103243">
    <property type="entry name" value="KA1-like"/>
    <property type="match status" value="1"/>
</dbReference>
<feature type="compositionally biased region" description="Polar residues" evidence="10">
    <location>
        <begin position="884"/>
        <end position="896"/>
    </location>
</feature>
<dbReference type="EC" id="2.7.11.1" evidence="1"/>
<dbReference type="Pfam" id="PF02149">
    <property type="entry name" value="KA1"/>
    <property type="match status" value="1"/>
</dbReference>
<evidence type="ECO:0000256" key="3">
    <source>
        <dbReference type="ARBA" id="ARBA00022679"/>
    </source>
</evidence>
<dbReference type="Gene3D" id="3.30.310.80">
    <property type="entry name" value="Kinase associated domain 1, KA1"/>
    <property type="match status" value="1"/>
</dbReference>
<comment type="catalytic activity">
    <reaction evidence="7">
        <text>L-threonyl-[protein] + ATP = O-phospho-L-threonyl-[protein] + ADP + H(+)</text>
        <dbReference type="Rhea" id="RHEA:46608"/>
        <dbReference type="Rhea" id="RHEA-COMP:11060"/>
        <dbReference type="Rhea" id="RHEA-COMP:11605"/>
        <dbReference type="ChEBI" id="CHEBI:15378"/>
        <dbReference type="ChEBI" id="CHEBI:30013"/>
        <dbReference type="ChEBI" id="CHEBI:30616"/>
        <dbReference type="ChEBI" id="CHEBI:61977"/>
        <dbReference type="ChEBI" id="CHEBI:456216"/>
        <dbReference type="EC" id="2.7.11.1"/>
    </reaction>
</comment>
<feature type="compositionally biased region" description="Low complexity" evidence="10">
    <location>
        <begin position="779"/>
        <end position="805"/>
    </location>
</feature>
<dbReference type="GO" id="GO:0004674">
    <property type="term" value="F:protein serine/threonine kinase activity"/>
    <property type="evidence" value="ECO:0007669"/>
    <property type="project" value="UniProtKB-KW"/>
</dbReference>
<accession>A0A9N9DKR1</accession>
<feature type="region of interest" description="Disordered" evidence="10">
    <location>
        <begin position="858"/>
        <end position="969"/>
    </location>
</feature>
<dbReference type="InterPro" id="IPR001772">
    <property type="entry name" value="KA1_dom"/>
</dbReference>
<dbReference type="GO" id="GO:0035556">
    <property type="term" value="P:intracellular signal transduction"/>
    <property type="evidence" value="ECO:0007669"/>
    <property type="project" value="TreeGrafter"/>
</dbReference>
<evidence type="ECO:0000256" key="6">
    <source>
        <dbReference type="ARBA" id="ARBA00022840"/>
    </source>
</evidence>
<evidence type="ECO:0000313" key="14">
    <source>
        <dbReference type="Proteomes" id="UP000789342"/>
    </source>
</evidence>
<feature type="compositionally biased region" description="Polar residues" evidence="10">
    <location>
        <begin position="448"/>
        <end position="466"/>
    </location>
</feature>
<evidence type="ECO:0000256" key="8">
    <source>
        <dbReference type="ARBA" id="ARBA00048679"/>
    </source>
</evidence>
<feature type="region of interest" description="Disordered" evidence="10">
    <location>
        <begin position="757"/>
        <end position="805"/>
    </location>
</feature>
<protein>
    <recommendedName>
        <fullName evidence="1">non-specific serine/threonine protein kinase</fullName>
        <ecNumber evidence="1">2.7.11.1</ecNumber>
    </recommendedName>
</protein>
<sequence>GRPISTPVPMNVPRYAEISHPPPIPQSSARRGNMFGPYLLLQTLGEGEFGKVKLGIHVDTGEEVAIKLIRKESVDTPSRLTKIEREIGVLRRVMHPNIVKLYDVFETDRYIGIIMEYASGGELFDHILAHRYLKERDACRLFAQLISGVDYLHKKNIVHRDLKLENLLLNRNRNIIITDFGFANQFNGAHDDLMATSCGSPCYAAPELVISEGLYVGSAVDIWSCGVILYAMLSGYLPFDDDPSNPDGDNINLLYKYIINTPLVFPEYVSPDARDLLKKMLVPDPAKRCDMKTIMSHRWLAPYASIFNYSIQELEAAADPVPSLAPPEAYLPSASSNFLNVEYVGNQQNVAPGTTTVKRHTIQVEYSDNNAKYVDYPDEDFQFVDGTRLGSNFVPVATSDMILPEERDELLQADSNVDCNITENTSSLSSQNIDPLGAHPKTEKHHSTTSTASGYSDKSSTAKNSTTAGSSLLTLYERDTDNTTNDLRDNLVLSKSNSKDLKTLEQQQKSSSQTPKKRDAPRTRPVTVHGPPSIPLVLHHNENQSKNSAISDKSHRPSEKIPSLPQFSSPPPSIPLPPIPSHHESPIPPPPSVVQKRHKKSISSERIQNPMGIKQSRVENGNAISTTGNYGGVDSGKLSVHQSLQPSHVTELPSDTASDTSYVDENVLDDTKKGRNGKRKALSLMVDTFKGSAANSTHSVVSNNNVQVKDKRKTVSGTSAGSSNAAKRVMDWFRRKSLAKPEVPVLDVPSELAKVEEPVMTTNAPQSKSKAKRPKNNPSVIVTQPSSSTVSQTSSRQSTMTSSSTVDLKLRVHHGAVDQNALTSRPPYEVFIVVKQTLLSMGIEIKRESEFKVRCVRRKRKQIDNTKSSSNSKDSNKSQKNKDTLTVSENSETSIDTLAEKKRRKYAAGPLKSFLRRTNSHNVSSSGITPTSSQTNSKSSDTEMSAVDNNNSSINGDSLSVPNSPTMGPLMTLTGPDNSSPENVLQTSALAPEILYGDPSIDSGEEIRFAVELCRLKNLPGIYIVDIKRMKGNLWAYKFIYHTLFDKLDLKGKGGYLTIGTSGGMIP</sequence>
<keyword evidence="6 9" id="KW-0067">ATP-binding</keyword>
<evidence type="ECO:0000256" key="2">
    <source>
        <dbReference type="ARBA" id="ARBA00022527"/>
    </source>
</evidence>
<keyword evidence="4 9" id="KW-0547">Nucleotide-binding</keyword>
<dbReference type="InterPro" id="IPR011009">
    <property type="entry name" value="Kinase-like_dom_sf"/>
</dbReference>
<dbReference type="FunFam" id="3.30.200.20:FF:000003">
    <property type="entry name" value="Non-specific serine/threonine protein kinase"/>
    <property type="match status" value="1"/>
</dbReference>
<dbReference type="FunFam" id="1.10.510.10:FF:000636">
    <property type="entry name" value="Non-specific serine/threonine protein kinase"/>
    <property type="match status" value="1"/>
</dbReference>
<evidence type="ECO:0000256" key="9">
    <source>
        <dbReference type="PROSITE-ProRule" id="PRU10141"/>
    </source>
</evidence>
<feature type="region of interest" description="Disordered" evidence="10">
    <location>
        <begin position="422"/>
        <end position="466"/>
    </location>
</feature>
<feature type="compositionally biased region" description="Pro residues" evidence="10">
    <location>
        <begin position="568"/>
        <end position="592"/>
    </location>
</feature>
<keyword evidence="2" id="KW-0723">Serine/threonine-protein kinase</keyword>
<dbReference type="InterPro" id="IPR000719">
    <property type="entry name" value="Prot_kinase_dom"/>
</dbReference>
<dbReference type="InterPro" id="IPR028375">
    <property type="entry name" value="KA1/Ssp2_C"/>
</dbReference>
<dbReference type="InterPro" id="IPR017441">
    <property type="entry name" value="Protein_kinase_ATP_BS"/>
</dbReference>